<name>A0A5P8D466_9CAUD</name>
<keyword evidence="2" id="KW-1185">Reference proteome</keyword>
<accession>A0A5P8D466</accession>
<protein>
    <submittedName>
        <fullName evidence="1">Uncharacterized protein</fullName>
    </submittedName>
</protein>
<evidence type="ECO:0000313" key="1">
    <source>
        <dbReference type="EMBL" id="QFP93774.1"/>
    </source>
</evidence>
<organism evidence="1 2">
    <name type="scientific">Pectobacterium phage Wc4</name>
    <dbReference type="NCBI Taxonomy" id="2652428"/>
    <lineage>
        <taxon>Viruses</taxon>
        <taxon>Duplodnaviria</taxon>
        <taxon>Heunggongvirae</taxon>
        <taxon>Uroviricota</taxon>
        <taxon>Caudoviricetes</taxon>
        <taxon>Andersonviridae</taxon>
        <taxon>Andersonviridae incertae sedis</taxon>
        <taxon>Arnovirus</taxon>
        <taxon>Arnovirus Wc4</taxon>
    </lineage>
</organism>
<proteinExistence type="predicted"/>
<dbReference type="EMBL" id="MN270891">
    <property type="protein sequence ID" value="QFP93774.1"/>
    <property type="molecule type" value="Genomic_DNA"/>
</dbReference>
<evidence type="ECO:0000313" key="2">
    <source>
        <dbReference type="Proteomes" id="UP000326781"/>
    </source>
</evidence>
<sequence length="82" mass="9378">MLVTIVTPIPRKETELEAFEHVTPVMAAQAAMPWGRNTYGKTKAQTSYMVKYMGRTRRIYSDCHSNSAVLYVLVNGIKHYVR</sequence>
<dbReference type="Proteomes" id="UP000326781">
    <property type="component" value="Segment"/>
</dbReference>
<reference evidence="1 2" key="1">
    <citation type="submission" date="2019-08" db="EMBL/GenBank/DDBJ databases">
        <title>Six bacteriophages against potato bacterial diseases.</title>
        <authorList>
            <person name="Zhang X."/>
            <person name="Kering K."/>
        </authorList>
    </citation>
    <scope>NUCLEOTIDE SEQUENCE [LARGE SCALE GENOMIC DNA]</scope>
</reference>